<gene>
    <name evidence="2" type="ORF">FTUN_7966</name>
</gene>
<organism evidence="2 3">
    <name type="scientific">Frigoriglobus tundricola</name>
    <dbReference type="NCBI Taxonomy" id="2774151"/>
    <lineage>
        <taxon>Bacteria</taxon>
        <taxon>Pseudomonadati</taxon>
        <taxon>Planctomycetota</taxon>
        <taxon>Planctomycetia</taxon>
        <taxon>Gemmatales</taxon>
        <taxon>Gemmataceae</taxon>
        <taxon>Frigoriglobus</taxon>
    </lineage>
</organism>
<dbReference type="RefSeq" id="WP_171475110.1">
    <property type="nucleotide sequence ID" value="NZ_CP053452.2"/>
</dbReference>
<evidence type="ECO:0000313" key="3">
    <source>
        <dbReference type="Proteomes" id="UP000503447"/>
    </source>
</evidence>
<protein>
    <submittedName>
        <fullName evidence="2">Uncharacterized protein</fullName>
    </submittedName>
</protein>
<dbReference type="KEGG" id="ftj:FTUN_7966"/>
<keyword evidence="3" id="KW-1185">Reference proteome</keyword>
<dbReference type="Proteomes" id="UP000503447">
    <property type="component" value="Chromosome"/>
</dbReference>
<evidence type="ECO:0000313" key="2">
    <source>
        <dbReference type="EMBL" id="QJX00340.1"/>
    </source>
</evidence>
<proteinExistence type="predicted"/>
<reference evidence="3" key="1">
    <citation type="submission" date="2020-05" db="EMBL/GenBank/DDBJ databases">
        <title>Frigoriglobus tundricola gen. nov., sp. nov., a psychrotolerant cellulolytic planctomycete of the family Gemmataceae with two divergent copies of 16S rRNA gene.</title>
        <authorList>
            <person name="Kulichevskaya I.S."/>
            <person name="Ivanova A.A."/>
            <person name="Naumoff D.G."/>
            <person name="Beletsky A.V."/>
            <person name="Rijpstra W.I.C."/>
            <person name="Sinninghe Damste J.S."/>
            <person name="Mardanov A.V."/>
            <person name="Ravin N.V."/>
            <person name="Dedysh S.N."/>
        </authorList>
    </citation>
    <scope>NUCLEOTIDE SEQUENCE [LARGE SCALE GENOMIC DNA]</scope>
    <source>
        <strain evidence="3">PL17</strain>
    </source>
</reference>
<feature type="region of interest" description="Disordered" evidence="1">
    <location>
        <begin position="92"/>
        <end position="111"/>
    </location>
</feature>
<dbReference type="AlphaFoldDB" id="A0A6M5Z1T5"/>
<accession>A0A6M5Z1T5</accession>
<evidence type="ECO:0000256" key="1">
    <source>
        <dbReference type="SAM" id="MobiDB-lite"/>
    </source>
</evidence>
<sequence>MKRRTLAFLVVMLLAWGGYQLWADQQKRPVDPNQPLSRRQLEGTLRQKYELETVSLEEAAPGRFTGTGRSRQGKTYRFDITQGEKTREVVAKWDEPNAPGGVGESHWGMRW</sequence>
<name>A0A6M5Z1T5_9BACT</name>
<dbReference type="EMBL" id="CP053452">
    <property type="protein sequence ID" value="QJX00340.1"/>
    <property type="molecule type" value="Genomic_DNA"/>
</dbReference>